<dbReference type="InterPro" id="IPR045379">
    <property type="entry name" value="Crinkler_N"/>
</dbReference>
<dbReference type="Pfam" id="PF20147">
    <property type="entry name" value="Crinkler"/>
    <property type="match status" value="1"/>
</dbReference>
<evidence type="ECO:0000256" key="2">
    <source>
        <dbReference type="ARBA" id="ARBA00004613"/>
    </source>
</evidence>
<evidence type="ECO:0000313" key="6">
    <source>
        <dbReference type="Proteomes" id="UP000481153"/>
    </source>
</evidence>
<organism evidence="5 6">
    <name type="scientific">Aphanomyces euteiches</name>
    <dbReference type="NCBI Taxonomy" id="100861"/>
    <lineage>
        <taxon>Eukaryota</taxon>
        <taxon>Sar</taxon>
        <taxon>Stramenopiles</taxon>
        <taxon>Oomycota</taxon>
        <taxon>Saprolegniomycetes</taxon>
        <taxon>Saprolegniales</taxon>
        <taxon>Verrucalvaceae</taxon>
        <taxon>Aphanomyces</taxon>
    </lineage>
</organism>
<keyword evidence="6" id="KW-1185">Reference proteome</keyword>
<proteinExistence type="predicted"/>
<keyword evidence="3" id="KW-0964">Secreted</keyword>
<accession>A0A6G0W556</accession>
<protein>
    <recommendedName>
        <fullName evidence="4">Crinkler effector protein N-terminal domain-containing protein</fullName>
    </recommendedName>
</protein>
<dbReference type="Proteomes" id="UP000481153">
    <property type="component" value="Unassembled WGS sequence"/>
</dbReference>
<feature type="domain" description="Crinkler effector protein N-terminal" evidence="4">
    <location>
        <begin position="4"/>
        <end position="111"/>
    </location>
</feature>
<comment type="subcellular location">
    <subcellularLocation>
        <location evidence="1">Host cell</location>
    </subcellularLocation>
    <subcellularLocation>
        <location evidence="2">Secreted</location>
    </subcellularLocation>
</comment>
<name>A0A6G0W556_9STRA</name>
<dbReference type="EMBL" id="VJMJ01000346">
    <property type="protein sequence ID" value="KAF0722129.1"/>
    <property type="molecule type" value="Genomic_DNA"/>
</dbReference>
<evidence type="ECO:0000256" key="1">
    <source>
        <dbReference type="ARBA" id="ARBA00004340"/>
    </source>
</evidence>
<evidence type="ECO:0000313" key="5">
    <source>
        <dbReference type="EMBL" id="KAF0722129.1"/>
    </source>
</evidence>
<dbReference type="VEuPathDB" id="FungiDB:AeMF1_005713"/>
<gene>
    <name evidence="5" type="ORF">Ae201684_018668</name>
</gene>
<evidence type="ECO:0000259" key="4">
    <source>
        <dbReference type="Pfam" id="PF20147"/>
    </source>
</evidence>
<dbReference type="AlphaFoldDB" id="A0A6G0W556"/>
<dbReference type="GO" id="GO:0005576">
    <property type="term" value="C:extracellular region"/>
    <property type="evidence" value="ECO:0007669"/>
    <property type="project" value="UniProtKB-SubCell"/>
</dbReference>
<sequence length="121" mass="13910">MVKVSLNCFVVGEETPFPVDIDAKKSVGHLKDMISVKKIYQFPADELQLYHTLKGDTEVDEDILRELKQQDSSGMTVKYVNDIAWMNPIKLLKRYFDSNPPVEEQIHIFVVVPEGAWLMNL</sequence>
<evidence type="ECO:0000256" key="3">
    <source>
        <dbReference type="ARBA" id="ARBA00022525"/>
    </source>
</evidence>
<reference evidence="5 6" key="1">
    <citation type="submission" date="2019-07" db="EMBL/GenBank/DDBJ databases">
        <title>Genomics analysis of Aphanomyces spp. identifies a new class of oomycete effector associated with host adaptation.</title>
        <authorList>
            <person name="Gaulin E."/>
        </authorList>
    </citation>
    <scope>NUCLEOTIDE SEQUENCE [LARGE SCALE GENOMIC DNA]</scope>
    <source>
        <strain evidence="5 6">ATCC 201684</strain>
    </source>
</reference>
<comment type="caution">
    <text evidence="5">The sequence shown here is derived from an EMBL/GenBank/DDBJ whole genome shotgun (WGS) entry which is preliminary data.</text>
</comment>
<dbReference type="GO" id="GO:0043657">
    <property type="term" value="C:host cell"/>
    <property type="evidence" value="ECO:0007669"/>
    <property type="project" value="UniProtKB-SubCell"/>
</dbReference>